<sequence>MEYLNAFLCGGVLCAIGQILIDKTKLTPARILTGYVVAGVILSAVGLYQPIADWGGAGATVPLTGFGHALAKGVREAVAQKGWLGVLTGGLTATAGGITAAVVFGVVMAAIFKPGDKR</sequence>
<dbReference type="Pfam" id="PF03862">
    <property type="entry name" value="SpoVAC_SpoVAEB"/>
    <property type="match status" value="1"/>
</dbReference>
<dbReference type="AlphaFoldDB" id="A0A810Q483"/>
<dbReference type="InterPro" id="IPR014204">
    <property type="entry name" value="Spore_V_AE"/>
</dbReference>
<dbReference type="RefSeq" id="WP_187031651.1">
    <property type="nucleotide sequence ID" value="NZ_AP023420.1"/>
</dbReference>
<dbReference type="PANTHER" id="PTHR38450:SF2">
    <property type="entry name" value="STAGE V SPORULATION PROTEIN AEB"/>
    <property type="match status" value="1"/>
</dbReference>
<organism evidence="2 3">
    <name type="scientific">Pusillibacter faecalis</name>
    <dbReference type="NCBI Taxonomy" id="2714358"/>
    <lineage>
        <taxon>Bacteria</taxon>
        <taxon>Bacillati</taxon>
        <taxon>Bacillota</taxon>
        <taxon>Clostridia</taxon>
        <taxon>Eubacteriales</taxon>
        <taxon>Oscillospiraceae</taxon>
        <taxon>Pusillibacter</taxon>
    </lineage>
</organism>
<dbReference type="NCBIfam" id="TIGR02839">
    <property type="entry name" value="spore_V_AE"/>
    <property type="match status" value="1"/>
</dbReference>
<evidence type="ECO:0000313" key="2">
    <source>
        <dbReference type="EMBL" id="BCK83129.1"/>
    </source>
</evidence>
<reference evidence="2" key="1">
    <citation type="submission" date="2020-09" db="EMBL/GenBank/DDBJ databases">
        <title>New species isolated from human feces.</title>
        <authorList>
            <person name="Kitahara M."/>
            <person name="Shigeno Y."/>
            <person name="Shime M."/>
            <person name="Matsumoto Y."/>
            <person name="Nakamura S."/>
            <person name="Motooka D."/>
            <person name="Fukuoka S."/>
            <person name="Nishikawa H."/>
            <person name="Benno Y."/>
        </authorList>
    </citation>
    <scope>NUCLEOTIDE SEQUENCE</scope>
    <source>
        <strain evidence="2">MM59</strain>
    </source>
</reference>
<proteinExistence type="predicted"/>
<gene>
    <name evidence="2" type="primary">spoVAC1</name>
    <name evidence="2" type="ORF">MM59RIKEN_04480</name>
</gene>
<keyword evidence="3" id="KW-1185">Reference proteome</keyword>
<dbReference type="PANTHER" id="PTHR38450">
    <property type="entry name" value="STAGE V SPORULATION PROTEIN AC-RELATED"/>
    <property type="match status" value="1"/>
</dbReference>
<feature type="transmembrane region" description="Helical" evidence="1">
    <location>
        <begin position="29"/>
        <end position="48"/>
    </location>
</feature>
<dbReference type="EMBL" id="AP023420">
    <property type="protein sequence ID" value="BCK83129.1"/>
    <property type="molecule type" value="Genomic_DNA"/>
</dbReference>
<keyword evidence="1" id="KW-1133">Transmembrane helix</keyword>
<keyword evidence="1" id="KW-0812">Transmembrane</keyword>
<dbReference type="KEGG" id="pfaa:MM59RIKEN_04480"/>
<keyword evidence="1" id="KW-0472">Membrane</keyword>
<dbReference type="Proteomes" id="UP000679848">
    <property type="component" value="Chromosome"/>
</dbReference>
<evidence type="ECO:0000256" key="1">
    <source>
        <dbReference type="SAM" id="Phobius"/>
    </source>
</evidence>
<accession>A0A810Q483</accession>
<dbReference type="InterPro" id="IPR005562">
    <property type="entry name" value="SpoVA"/>
</dbReference>
<name>A0A810Q483_9FIRM</name>
<protein>
    <submittedName>
        <fullName evidence="2">Stage V sporulation protein AE</fullName>
    </submittedName>
</protein>
<feature type="transmembrane region" description="Helical" evidence="1">
    <location>
        <begin position="83"/>
        <end position="112"/>
    </location>
</feature>
<evidence type="ECO:0000313" key="3">
    <source>
        <dbReference type="Proteomes" id="UP000679848"/>
    </source>
</evidence>